<feature type="non-terminal residue" evidence="8">
    <location>
        <position position="1480"/>
    </location>
</feature>
<dbReference type="Pfam" id="PF13385">
    <property type="entry name" value="Laminin_G_3"/>
    <property type="match status" value="1"/>
</dbReference>
<feature type="disulfide bond" evidence="4">
    <location>
        <begin position="272"/>
        <end position="281"/>
    </location>
</feature>
<dbReference type="InterPro" id="IPR036392">
    <property type="entry name" value="PLAT/LH2_dom_sf"/>
</dbReference>
<dbReference type="InterPro" id="IPR052970">
    <property type="entry name" value="Inner_ear_hair_cell_LOXHD"/>
</dbReference>
<reference evidence="8 9" key="1">
    <citation type="submission" date="2022-05" db="EMBL/GenBank/DDBJ databases">
        <authorList>
            <consortium name="Genoscope - CEA"/>
            <person name="William W."/>
        </authorList>
    </citation>
    <scope>NUCLEOTIDE SEQUENCE [LARGE SCALE GENOMIC DNA]</scope>
</reference>
<dbReference type="SMART" id="SM00308">
    <property type="entry name" value="LH2"/>
    <property type="match status" value="3"/>
</dbReference>
<feature type="domain" description="PLAT" evidence="7">
    <location>
        <begin position="1077"/>
        <end position="1200"/>
    </location>
</feature>
<dbReference type="SUPFAM" id="SSF49723">
    <property type="entry name" value="Lipase/lipooxygenase domain (PLAT/LH2 domain)"/>
    <property type="match status" value="8"/>
</dbReference>
<dbReference type="Gene3D" id="2.60.120.200">
    <property type="match status" value="1"/>
</dbReference>
<dbReference type="SMART" id="SM00179">
    <property type="entry name" value="EGF_CA"/>
    <property type="match status" value="4"/>
</dbReference>
<feature type="domain" description="EGF-like" evidence="6">
    <location>
        <begin position="1369"/>
        <end position="1405"/>
    </location>
</feature>
<gene>
    <name evidence="8" type="ORF">PLOB_00037373</name>
</gene>
<dbReference type="PROSITE" id="PS01285">
    <property type="entry name" value="FA58C_1"/>
    <property type="match status" value="1"/>
</dbReference>
<dbReference type="PROSITE" id="PS00010">
    <property type="entry name" value="ASX_HYDROXYL"/>
    <property type="match status" value="3"/>
</dbReference>
<organism evidence="8 9">
    <name type="scientific">Porites lobata</name>
    <dbReference type="NCBI Taxonomy" id="104759"/>
    <lineage>
        <taxon>Eukaryota</taxon>
        <taxon>Metazoa</taxon>
        <taxon>Cnidaria</taxon>
        <taxon>Anthozoa</taxon>
        <taxon>Hexacorallia</taxon>
        <taxon>Scleractinia</taxon>
        <taxon>Fungiina</taxon>
        <taxon>Poritidae</taxon>
        <taxon>Porites</taxon>
    </lineage>
</organism>
<evidence type="ECO:0000313" key="8">
    <source>
        <dbReference type="EMBL" id="CAH3134459.1"/>
    </source>
</evidence>
<sequence length="1480" mass="165244">IFGVVGVVTIVTVVVVVGVVHEDRVVVPEPVAFYPLNKQFGTADVKRRSQITGISSNVSLTTGPFNTTDGAYEFWGNENSYIEFPNGDKLLEVNNSISLMCWVRPEGQDGPLFQYDKYNSRWGVHIWIESNGSFFNRIMDIGDSTTYIEKDYIRSNRPLEIGKWVHVAATYNHTTGKNSIYVNGILNATHNIGTSFRIAADGKVRIGAVHIDKKRFLRAAVSHMEVYNFSLNVNQIRAVMNKVLNGTPCDYHPCQNGGTCKHLQGNTYKCQCDGEYSGQNCTQAMKLYYIEVATSNETNAGTDADVYIIIHGEAGVSAPTLLKNRSRDDFERGAVDDFSVISKDVGAVTGLEVKFNNTENRPSWAFDYIEVKGSNDTDYARFNFSDWLEADRWRKFILYDIKVATSDESNAGTNANVFIKIHGSEGVTTALFLDDPSRGDFEEGGVDNFLRGAIDVGVVTGVEVKHDNTTDNANVDPSWAFVYIKVKRSNDSNYVNFNFSDWLEPDRWIKFTLFDINVKTSNETDAGTNAQVFIKIHGKMGVTTQLLLDNQSRNDFERGTVDAFARGAKDVGSVTGLEVKLDTMLTETGDNVSNPSWSFVYIEGKRSNETDYVKFHFSDWIEASRWIKFTLYYTKVATSDKPNAGTDADIYIKIHGDTGVTTKLLLDDPDRDDFEKGAIDKFSHGAKDVGTVTGLDIQRIDFVSNISWAFDYIEVKGSNDTDYSRFHFSDRLEAGRLINFTLYDIKVATSNELNAGTNANVSIKIHGSEGVTTALFLDDPSRGDFEEGAVDNFLRGAIDVGVVTGVEVKHDNTTDNANVDPSWAFVYIKVKRSHDSNYVYFNFSDWLEPDRWIKFTLYYTKVATSDKTNAGTNADIYIKIHGDTGVTTKLLVDDPDRNDFEKGAIDEFSFGVKDVGAVTGLDIHRDHYNNADWAFDYIKVKRSSDSNYVYFYFSDWLEPETWVKFTLYYTEVATSDKPDAGTDTYIYIKIHGDTGVTTELRVNDPDRDDFKKGAIDKFSHGAKDVGTVTGLDIHRNDSGSNPSWAFDYIKVKNSSSPNYVEFPFKSWLEADVWTKFVLYYIKVATFNKADAVTNALMYIRIYGETGVTGNILLDNKTRDDFERGRADLFTRGEKDVGNLVGLEVKIDKILRESDDNISDPSWAFDYIGIKTPNDPNYAVFYFGGLLKEDQSVNLSVCNRSLGMEGEVITDAQLSASSEWGGNVSHSPRQGRLNFQMSHNVAGGWCPHPNDSNPWLQVDFGNCTIVTGIATQGRNGWGYWWVTKYQLNYSDNEDAFKFYMEPPSTSAKIFDGNQDSDTVVKNVIFPPITARFLRILPLESHNESAIRMEVYGCAASDPRFCFSTPNNTTDTDDCYPNPCLNNGTCTDGVNGYSCTCVPGFVGKNCSNNTDDCYPNPCLNNGTCTDGVNEYNCTCVPGFVGKNCSNNTDDCYPNPCLNNGTCTDRVNDYNCTCVPGFVGKNC</sequence>
<feature type="domain" description="PLAT" evidence="7">
    <location>
        <begin position="286"/>
        <end position="402"/>
    </location>
</feature>
<dbReference type="PROSITE" id="PS01187">
    <property type="entry name" value="EGF_CA"/>
    <property type="match status" value="1"/>
</dbReference>
<dbReference type="CDD" id="cd00057">
    <property type="entry name" value="FA58C"/>
    <property type="match status" value="1"/>
</dbReference>
<protein>
    <submittedName>
        <fullName evidence="8">Uncharacterized protein</fullName>
    </submittedName>
</protein>
<dbReference type="PROSITE" id="PS50022">
    <property type="entry name" value="FA58C_3"/>
    <property type="match status" value="1"/>
</dbReference>
<proteinExistence type="predicted"/>
<dbReference type="InterPro" id="IPR018097">
    <property type="entry name" value="EGF_Ca-bd_CS"/>
</dbReference>
<feature type="domain" description="PLAT" evidence="7">
    <location>
        <begin position="856"/>
        <end position="971"/>
    </location>
</feature>
<dbReference type="Gene3D" id="2.40.180.10">
    <property type="entry name" value="Catalase core domain"/>
    <property type="match status" value="3"/>
</dbReference>
<dbReference type="SMART" id="SM00181">
    <property type="entry name" value="EGF"/>
    <property type="match status" value="4"/>
</dbReference>
<dbReference type="Pfam" id="PF00008">
    <property type="entry name" value="EGF"/>
    <property type="match status" value="3"/>
</dbReference>
<dbReference type="InterPro" id="IPR013320">
    <property type="entry name" value="ConA-like_dom_sf"/>
</dbReference>
<dbReference type="PROSITE" id="PS50026">
    <property type="entry name" value="EGF_3"/>
    <property type="match status" value="4"/>
</dbReference>
<keyword evidence="9" id="KW-1185">Reference proteome</keyword>
<dbReference type="InterPro" id="IPR013032">
    <property type="entry name" value="EGF-like_CS"/>
</dbReference>
<feature type="disulfide bond" evidence="4">
    <location>
        <begin position="1395"/>
        <end position="1404"/>
    </location>
</feature>
<dbReference type="Gene3D" id="2.10.25.10">
    <property type="entry name" value="Laminin"/>
    <property type="match status" value="4"/>
</dbReference>
<dbReference type="InterPro" id="IPR000742">
    <property type="entry name" value="EGF"/>
</dbReference>
<dbReference type="SUPFAM" id="SSF57196">
    <property type="entry name" value="EGF/Laminin"/>
    <property type="match status" value="4"/>
</dbReference>
<feature type="domain" description="PLAT" evidence="7">
    <location>
        <begin position="397"/>
        <end position="517"/>
    </location>
</feature>
<feature type="domain" description="F5/8 type C" evidence="5">
    <location>
        <begin position="1197"/>
        <end position="1352"/>
    </location>
</feature>
<dbReference type="Gene3D" id="2.60.60.20">
    <property type="entry name" value="PLAT/LH2 domain"/>
    <property type="match status" value="5"/>
</dbReference>
<dbReference type="PANTHER" id="PTHR45901:SF3">
    <property type="entry name" value="LIPOXYGENASE HOMOLOGY DOMAIN-CONTAINING PROTEIN 1"/>
    <property type="match status" value="1"/>
</dbReference>
<feature type="domain" description="PLAT" evidence="7">
    <location>
        <begin position="630"/>
        <end position="746"/>
    </location>
</feature>
<name>A0ABN8P9X8_9CNID</name>
<dbReference type="InterPro" id="IPR000152">
    <property type="entry name" value="EGF-type_Asp/Asn_hydroxyl_site"/>
</dbReference>
<feature type="domain" description="PLAT" evidence="7">
    <location>
        <begin position="512"/>
        <end position="635"/>
    </location>
</feature>
<keyword evidence="1 4" id="KW-0245">EGF-like domain</keyword>
<dbReference type="Pfam" id="PF00754">
    <property type="entry name" value="F5_F8_type_C"/>
    <property type="match status" value="1"/>
</dbReference>
<dbReference type="SUPFAM" id="SSF49899">
    <property type="entry name" value="Concanavalin A-like lectins/glucanases"/>
    <property type="match status" value="1"/>
</dbReference>
<evidence type="ECO:0000259" key="7">
    <source>
        <dbReference type="PROSITE" id="PS50095"/>
    </source>
</evidence>
<evidence type="ECO:0000259" key="5">
    <source>
        <dbReference type="PROSITE" id="PS50022"/>
    </source>
</evidence>
<evidence type="ECO:0000313" key="9">
    <source>
        <dbReference type="Proteomes" id="UP001159405"/>
    </source>
</evidence>
<dbReference type="EMBL" id="CALNXK010000054">
    <property type="protein sequence ID" value="CAH3134459.1"/>
    <property type="molecule type" value="Genomic_DNA"/>
</dbReference>
<dbReference type="InterPro" id="IPR008979">
    <property type="entry name" value="Galactose-bd-like_sf"/>
</dbReference>
<dbReference type="PROSITE" id="PS00022">
    <property type="entry name" value="EGF_1"/>
    <property type="match status" value="4"/>
</dbReference>
<evidence type="ECO:0000256" key="3">
    <source>
        <dbReference type="ARBA" id="ARBA00023157"/>
    </source>
</evidence>
<feature type="disulfide bond" evidence="4">
    <location>
        <begin position="1471"/>
        <end position="1480"/>
    </location>
</feature>
<keyword evidence="3 4" id="KW-1015">Disulfide bond</keyword>
<dbReference type="Gene3D" id="2.60.120.260">
    <property type="entry name" value="Galactose-binding domain-like"/>
    <property type="match status" value="1"/>
</dbReference>
<accession>A0ABN8P9X8</accession>
<feature type="non-terminal residue" evidence="8">
    <location>
        <position position="1"/>
    </location>
</feature>
<dbReference type="PROSITE" id="PS50095">
    <property type="entry name" value="PLAT"/>
    <property type="match status" value="8"/>
</dbReference>
<dbReference type="CDD" id="cd00054">
    <property type="entry name" value="EGF_CA"/>
    <property type="match status" value="4"/>
</dbReference>
<dbReference type="SUPFAM" id="SSF49785">
    <property type="entry name" value="Galactose-binding domain-like"/>
    <property type="match status" value="1"/>
</dbReference>
<feature type="domain" description="EGF-like" evidence="6">
    <location>
        <begin position="1445"/>
        <end position="1480"/>
    </location>
</feature>
<dbReference type="PANTHER" id="PTHR45901">
    <property type="entry name" value="PROTEIN CBG12474"/>
    <property type="match status" value="1"/>
</dbReference>
<dbReference type="SMART" id="SM00231">
    <property type="entry name" value="FA58C"/>
    <property type="match status" value="1"/>
</dbReference>
<dbReference type="Pfam" id="PF12661">
    <property type="entry name" value="hEGF"/>
    <property type="match status" value="1"/>
</dbReference>
<feature type="domain" description="PLAT" evidence="7">
    <location>
        <begin position="741"/>
        <end position="861"/>
    </location>
</feature>
<comment type="caution">
    <text evidence="4">Lacks conserved residue(s) required for the propagation of feature annotation.</text>
</comment>
<feature type="domain" description="EGF-like" evidence="6">
    <location>
        <begin position="245"/>
        <end position="282"/>
    </location>
</feature>
<dbReference type="Proteomes" id="UP001159405">
    <property type="component" value="Unassembled WGS sequence"/>
</dbReference>
<evidence type="ECO:0000256" key="2">
    <source>
        <dbReference type="ARBA" id="ARBA00022737"/>
    </source>
</evidence>
<dbReference type="InterPro" id="IPR000421">
    <property type="entry name" value="FA58C"/>
</dbReference>
<evidence type="ECO:0000256" key="4">
    <source>
        <dbReference type="PROSITE-ProRule" id="PRU00076"/>
    </source>
</evidence>
<evidence type="ECO:0000256" key="1">
    <source>
        <dbReference type="ARBA" id="ARBA00022536"/>
    </source>
</evidence>
<dbReference type="PROSITE" id="PS01186">
    <property type="entry name" value="EGF_2"/>
    <property type="match status" value="3"/>
</dbReference>
<feature type="disulfide bond" evidence="4">
    <location>
        <begin position="1433"/>
        <end position="1442"/>
    </location>
</feature>
<keyword evidence="2" id="KW-0677">Repeat</keyword>
<dbReference type="Pfam" id="PF01477">
    <property type="entry name" value="PLAT"/>
    <property type="match status" value="7"/>
</dbReference>
<feature type="domain" description="EGF-like" evidence="6">
    <location>
        <begin position="1407"/>
        <end position="1443"/>
    </location>
</feature>
<evidence type="ECO:0000259" key="6">
    <source>
        <dbReference type="PROSITE" id="PS50026"/>
    </source>
</evidence>
<dbReference type="InterPro" id="IPR001881">
    <property type="entry name" value="EGF-like_Ca-bd_dom"/>
</dbReference>
<feature type="domain" description="PLAT" evidence="7">
    <location>
        <begin position="966"/>
        <end position="1082"/>
    </location>
</feature>
<comment type="caution">
    <text evidence="8">The sequence shown here is derived from an EMBL/GenBank/DDBJ whole genome shotgun (WGS) entry which is preliminary data.</text>
</comment>
<dbReference type="InterPro" id="IPR001024">
    <property type="entry name" value="PLAT/LH2_dom"/>
</dbReference>